<sequence length="48" mass="5464">MNKVNGYEQKLQHGWNEQVLLSNQPSFDSYIEDTQVSRSAPFPPGVQV</sequence>
<reference evidence="1" key="1">
    <citation type="submission" date="2022-01" db="EMBL/GenBank/DDBJ databases">
        <authorList>
            <person name="Criscuolo A."/>
        </authorList>
    </citation>
    <scope>NUCLEOTIDE SEQUENCE</scope>
    <source>
        <strain evidence="1">CIP111892</strain>
    </source>
</reference>
<protein>
    <submittedName>
        <fullName evidence="1">Uncharacterized protein</fullName>
    </submittedName>
</protein>
<evidence type="ECO:0000313" key="1">
    <source>
        <dbReference type="EMBL" id="CAH1215627.1"/>
    </source>
</evidence>
<evidence type="ECO:0000313" key="2">
    <source>
        <dbReference type="Proteomes" id="UP000838324"/>
    </source>
</evidence>
<comment type="caution">
    <text evidence="1">The sequence shown here is derived from an EMBL/GenBank/DDBJ whole genome shotgun (WGS) entry which is preliminary data.</text>
</comment>
<organism evidence="1 2">
    <name type="scientific">Paenibacillus auburnensis</name>
    <dbReference type="NCBI Taxonomy" id="2905649"/>
    <lineage>
        <taxon>Bacteria</taxon>
        <taxon>Bacillati</taxon>
        <taxon>Bacillota</taxon>
        <taxon>Bacilli</taxon>
        <taxon>Bacillales</taxon>
        <taxon>Paenibacillaceae</taxon>
        <taxon>Paenibacillus</taxon>
    </lineage>
</organism>
<keyword evidence="2" id="KW-1185">Reference proteome</keyword>
<proteinExistence type="predicted"/>
<dbReference type="RefSeq" id="WP_236335980.1">
    <property type="nucleotide sequence ID" value="NZ_CAKMMG010000007.1"/>
</dbReference>
<accession>A0ABN8GQN1</accession>
<gene>
    <name evidence="1" type="ORF">PAECIP111892_04143</name>
</gene>
<name>A0ABN8GQN1_9BACL</name>
<dbReference type="EMBL" id="CAKMMG010000007">
    <property type="protein sequence ID" value="CAH1215627.1"/>
    <property type="molecule type" value="Genomic_DNA"/>
</dbReference>
<dbReference type="Proteomes" id="UP000838324">
    <property type="component" value="Unassembled WGS sequence"/>
</dbReference>